<sequence length="589" mass="68519">MNSQAMYLPSEILFRVFKEISREQQPVLQIVCKSWYYPARQICFSSLHLKDKCDVSKLIYSLQSAGQLVKSLKLDKHTKLNQHDMIRLIRACPQLGELCIYNLASYFEWLFTEHVPLPRLKRLALMGRVSWRSNETNACYYRVAHQYRDQLENLEIILACSPVFGQEFGGIMNYLASFGNLRDLFILSGSRNVCVYFDQLLNHCRGLERLKIDLGHPLVDPNNTNHLSFQLYPTMRSIDIFLTKFSLPYFRYMMHRFVNLSEMHVRMNQSRMDWIADKKDIVSFMKREYIPFIKQLSHSSLVIKMQDASCIADAMAEFTCNDAASTVDASFEIHDGRHQRTEISLDKKRNNSTIAHYLFMRDFSSSESTELPFLKHLVTYGSQIKKLAINMSSLMSRSIDLGLILKECGSVKELQLDLARMWELYCSWDDQMKVFQSRSNLTVTTINDNVINDHLVRLQLSRAMITPGLINKMSRHIPNLRYLNLFNCTFFMEDGNTTEFDMSNLDLKMLVMDVKSFYHLPHTCFKISSAGGGNEKGEYYLLDAALNSFEKVTSTDRVVNIELRVHSIETLQVHVGKYSRKQQIQEYIF</sequence>
<dbReference type="Proteomes" id="UP000603453">
    <property type="component" value="Unassembled WGS sequence"/>
</dbReference>
<comment type="caution">
    <text evidence="2">The sequence shown here is derived from an EMBL/GenBank/DDBJ whole genome shotgun (WGS) entry which is preliminary data.</text>
</comment>
<dbReference type="EMBL" id="JAEPRD010000034">
    <property type="protein sequence ID" value="KAG2205844.1"/>
    <property type="molecule type" value="Genomic_DNA"/>
</dbReference>
<gene>
    <name evidence="2" type="ORF">INT47_004027</name>
</gene>
<dbReference type="Gene3D" id="3.80.10.10">
    <property type="entry name" value="Ribonuclease Inhibitor"/>
    <property type="match status" value="2"/>
</dbReference>
<proteinExistence type="predicted"/>
<dbReference type="Pfam" id="PF00646">
    <property type="entry name" value="F-box"/>
    <property type="match status" value="1"/>
</dbReference>
<dbReference type="OrthoDB" id="2268330at2759"/>
<evidence type="ECO:0000259" key="1">
    <source>
        <dbReference type="Pfam" id="PF00646"/>
    </source>
</evidence>
<organism evidence="2 3">
    <name type="scientific">Mucor saturninus</name>
    <dbReference type="NCBI Taxonomy" id="64648"/>
    <lineage>
        <taxon>Eukaryota</taxon>
        <taxon>Fungi</taxon>
        <taxon>Fungi incertae sedis</taxon>
        <taxon>Mucoromycota</taxon>
        <taxon>Mucoromycotina</taxon>
        <taxon>Mucoromycetes</taxon>
        <taxon>Mucorales</taxon>
        <taxon>Mucorineae</taxon>
        <taxon>Mucoraceae</taxon>
        <taxon>Mucor</taxon>
    </lineage>
</organism>
<feature type="domain" description="F-box" evidence="1">
    <location>
        <begin position="8"/>
        <end position="36"/>
    </location>
</feature>
<reference evidence="2" key="1">
    <citation type="submission" date="2020-12" db="EMBL/GenBank/DDBJ databases">
        <title>Metabolic potential, ecology and presence of endohyphal bacteria is reflected in genomic diversity of Mucoromycotina.</title>
        <authorList>
            <person name="Muszewska A."/>
            <person name="Okrasinska A."/>
            <person name="Steczkiewicz K."/>
            <person name="Drgas O."/>
            <person name="Orlowska M."/>
            <person name="Perlinska-Lenart U."/>
            <person name="Aleksandrzak-Piekarczyk T."/>
            <person name="Szatraj K."/>
            <person name="Zielenkiewicz U."/>
            <person name="Pilsyk S."/>
            <person name="Malc E."/>
            <person name="Mieczkowski P."/>
            <person name="Kruszewska J.S."/>
            <person name="Biernat P."/>
            <person name="Pawlowska J."/>
        </authorList>
    </citation>
    <scope>NUCLEOTIDE SEQUENCE</scope>
    <source>
        <strain evidence="2">WA0000017839</strain>
    </source>
</reference>
<dbReference type="SUPFAM" id="SSF52047">
    <property type="entry name" value="RNI-like"/>
    <property type="match status" value="1"/>
</dbReference>
<dbReference type="AlphaFoldDB" id="A0A8H7R741"/>
<evidence type="ECO:0000313" key="2">
    <source>
        <dbReference type="EMBL" id="KAG2205844.1"/>
    </source>
</evidence>
<protein>
    <recommendedName>
        <fullName evidence="1">F-box domain-containing protein</fullName>
    </recommendedName>
</protein>
<dbReference type="InterPro" id="IPR001810">
    <property type="entry name" value="F-box_dom"/>
</dbReference>
<dbReference type="InterPro" id="IPR032675">
    <property type="entry name" value="LRR_dom_sf"/>
</dbReference>
<keyword evidence="3" id="KW-1185">Reference proteome</keyword>
<evidence type="ECO:0000313" key="3">
    <source>
        <dbReference type="Proteomes" id="UP000603453"/>
    </source>
</evidence>
<accession>A0A8H7R741</accession>
<name>A0A8H7R741_9FUNG</name>